<feature type="region of interest" description="Disordered" evidence="1">
    <location>
        <begin position="147"/>
        <end position="167"/>
    </location>
</feature>
<dbReference type="Pfam" id="PF05593">
    <property type="entry name" value="RHS_repeat"/>
    <property type="match status" value="1"/>
</dbReference>
<proteinExistence type="predicted"/>
<keyword evidence="3" id="KW-1185">Reference proteome</keyword>
<dbReference type="Gene3D" id="2.180.10.10">
    <property type="entry name" value="RHS repeat-associated core"/>
    <property type="match status" value="1"/>
</dbReference>
<evidence type="ECO:0000313" key="2">
    <source>
        <dbReference type="EMBL" id="MCR1822880.1"/>
    </source>
</evidence>
<dbReference type="PANTHER" id="PTHR32305:SF15">
    <property type="entry name" value="PROTEIN RHSA-RELATED"/>
    <property type="match status" value="1"/>
</dbReference>
<name>A0A9X2MBN5_9FIRM</name>
<gene>
    <name evidence="2" type="ORF">NSA58_08780</name>
</gene>
<dbReference type="InterPro" id="IPR050708">
    <property type="entry name" value="T6SS_VgrG/RHS"/>
</dbReference>
<dbReference type="PANTHER" id="PTHR32305">
    <property type="match status" value="1"/>
</dbReference>
<protein>
    <recommendedName>
        <fullName evidence="4">RHS repeat protein</fullName>
    </recommendedName>
</protein>
<dbReference type="RefSeq" id="WP_074429247.1">
    <property type="nucleotide sequence ID" value="NZ_JANKBY010000086.1"/>
</dbReference>
<dbReference type="EMBL" id="JANKBY010000086">
    <property type="protein sequence ID" value="MCR1822880.1"/>
    <property type="molecule type" value="Genomic_DNA"/>
</dbReference>
<dbReference type="InterPro" id="IPR031325">
    <property type="entry name" value="RHS_repeat"/>
</dbReference>
<accession>A0A9X2MBN5</accession>
<sequence length="265" mass="30608">MKFIYNEYGWLTKIQAKIKKNFLINTINYREYYYHTDGKVKNIKEYRNFESQDDYILKTYEYDVFDRVTSMKYIDSSNLDKVMESYSYTYDALGRLVKTDVTNHSTDKNSSITYGYDKVGNRTSMTKDGVTTSYKYNELNQLTSSVENKDGKETSNKTYTYDANGNQTKEKDSVTNITVENTYDVDNRLSTSITVNGTKEVVNQENLYNGNGKRIQKKEGNNVVNYFYQDGVVLYTSDKDGNKTSQNFLGIDGKVIGTTRYSNEG</sequence>
<evidence type="ECO:0000256" key="1">
    <source>
        <dbReference type="SAM" id="MobiDB-lite"/>
    </source>
</evidence>
<organism evidence="2 3">
    <name type="scientific">Terrisporobacter muris</name>
    <dbReference type="NCBI Taxonomy" id="2963284"/>
    <lineage>
        <taxon>Bacteria</taxon>
        <taxon>Bacillati</taxon>
        <taxon>Bacillota</taxon>
        <taxon>Clostridia</taxon>
        <taxon>Peptostreptococcales</taxon>
        <taxon>Peptostreptococcaceae</taxon>
        <taxon>Terrisporobacter</taxon>
    </lineage>
</organism>
<comment type="caution">
    <text evidence="2">The sequence shown here is derived from an EMBL/GenBank/DDBJ whole genome shotgun (WGS) entry which is preliminary data.</text>
</comment>
<feature type="compositionally biased region" description="Polar residues" evidence="1">
    <location>
        <begin position="156"/>
        <end position="167"/>
    </location>
</feature>
<dbReference type="AlphaFoldDB" id="A0A9X2MBN5"/>
<reference evidence="2" key="1">
    <citation type="submission" date="2022-07" db="EMBL/GenBank/DDBJ databases">
        <title>Enhanced cultured diversity of the mouse gut microbiota enables custom-made synthetic communities.</title>
        <authorList>
            <person name="Afrizal A."/>
        </authorList>
    </citation>
    <scope>NUCLEOTIDE SEQUENCE</scope>
    <source>
        <strain evidence="2">DSM 29186</strain>
    </source>
</reference>
<dbReference type="Proteomes" id="UP001140817">
    <property type="component" value="Unassembled WGS sequence"/>
</dbReference>
<evidence type="ECO:0008006" key="4">
    <source>
        <dbReference type="Google" id="ProtNLM"/>
    </source>
</evidence>
<evidence type="ECO:0000313" key="3">
    <source>
        <dbReference type="Proteomes" id="UP001140817"/>
    </source>
</evidence>